<accession>A0A0K2TLY4</accession>
<evidence type="ECO:0000256" key="3">
    <source>
        <dbReference type="ARBA" id="ARBA00022771"/>
    </source>
</evidence>
<dbReference type="PANTHER" id="PTHR46481:SF10">
    <property type="entry name" value="ZINC FINGER BED DOMAIN-CONTAINING PROTEIN 39"/>
    <property type="match status" value="1"/>
</dbReference>
<keyword evidence="5" id="KW-0539">Nucleus</keyword>
<protein>
    <submittedName>
        <fullName evidence="6">Zinc finger BED domaincontaining protein 1like [Aplysia californica]</fullName>
    </submittedName>
</protein>
<dbReference type="InterPro" id="IPR052035">
    <property type="entry name" value="ZnF_BED_domain_contain"/>
</dbReference>
<evidence type="ECO:0000256" key="2">
    <source>
        <dbReference type="ARBA" id="ARBA00022723"/>
    </source>
</evidence>
<sequence>MGRVTKLSNSQKNKLDNLVLEMIISYVEDSRFRNLVSNLDPGYVLPNRKPRSNTLLPLKLDRMKTPLMGGLETAEQFSLTTDIWTSCNNTTYIILTPNFINRGQNPDQ</sequence>
<dbReference type="EMBL" id="HACA01009563">
    <property type="protein sequence ID" value="CDW26924.1"/>
    <property type="molecule type" value="Transcribed_RNA"/>
</dbReference>
<keyword evidence="2" id="KW-0479">Metal-binding</keyword>
<dbReference type="PANTHER" id="PTHR46481">
    <property type="entry name" value="ZINC FINGER BED DOMAIN-CONTAINING PROTEIN 4"/>
    <property type="match status" value="1"/>
</dbReference>
<dbReference type="GO" id="GO:0005634">
    <property type="term" value="C:nucleus"/>
    <property type="evidence" value="ECO:0007669"/>
    <property type="project" value="UniProtKB-SubCell"/>
</dbReference>
<evidence type="ECO:0000256" key="4">
    <source>
        <dbReference type="ARBA" id="ARBA00022833"/>
    </source>
</evidence>
<keyword evidence="4" id="KW-0862">Zinc</keyword>
<comment type="subcellular location">
    <subcellularLocation>
        <location evidence="1">Nucleus</location>
    </subcellularLocation>
</comment>
<dbReference type="GO" id="GO:0008270">
    <property type="term" value="F:zinc ion binding"/>
    <property type="evidence" value="ECO:0007669"/>
    <property type="project" value="UniProtKB-KW"/>
</dbReference>
<name>A0A0K2TLY4_LEPSM</name>
<keyword evidence="3" id="KW-0863">Zinc-finger</keyword>
<dbReference type="SUPFAM" id="SSF140996">
    <property type="entry name" value="Hermes dimerisation domain"/>
    <property type="match status" value="1"/>
</dbReference>
<evidence type="ECO:0000256" key="1">
    <source>
        <dbReference type="ARBA" id="ARBA00004123"/>
    </source>
</evidence>
<dbReference type="AlphaFoldDB" id="A0A0K2TLY4"/>
<evidence type="ECO:0000313" key="6">
    <source>
        <dbReference type="EMBL" id="CDW26924.1"/>
    </source>
</evidence>
<reference evidence="6" key="1">
    <citation type="submission" date="2014-05" db="EMBL/GenBank/DDBJ databases">
        <authorList>
            <person name="Chronopoulou M."/>
        </authorList>
    </citation>
    <scope>NUCLEOTIDE SEQUENCE</scope>
    <source>
        <tissue evidence="6">Whole organism</tissue>
    </source>
</reference>
<proteinExistence type="predicted"/>
<organism evidence="6">
    <name type="scientific">Lepeophtheirus salmonis</name>
    <name type="common">Salmon louse</name>
    <name type="synonym">Caligus salmonis</name>
    <dbReference type="NCBI Taxonomy" id="72036"/>
    <lineage>
        <taxon>Eukaryota</taxon>
        <taxon>Metazoa</taxon>
        <taxon>Ecdysozoa</taxon>
        <taxon>Arthropoda</taxon>
        <taxon>Crustacea</taxon>
        <taxon>Multicrustacea</taxon>
        <taxon>Hexanauplia</taxon>
        <taxon>Copepoda</taxon>
        <taxon>Siphonostomatoida</taxon>
        <taxon>Caligidae</taxon>
        <taxon>Lepeophtheirus</taxon>
    </lineage>
</organism>
<evidence type="ECO:0000256" key="5">
    <source>
        <dbReference type="ARBA" id="ARBA00023242"/>
    </source>
</evidence>